<keyword evidence="3" id="KW-1185">Reference proteome</keyword>
<dbReference type="EMBL" id="MU005581">
    <property type="protein sequence ID" value="KAF2684285.1"/>
    <property type="molecule type" value="Genomic_DNA"/>
</dbReference>
<evidence type="ECO:0000313" key="3">
    <source>
        <dbReference type="Proteomes" id="UP000799291"/>
    </source>
</evidence>
<evidence type="ECO:0000313" key="2">
    <source>
        <dbReference type="EMBL" id="KAF2684285.1"/>
    </source>
</evidence>
<proteinExistence type="predicted"/>
<feature type="signal peptide" evidence="1">
    <location>
        <begin position="1"/>
        <end position="22"/>
    </location>
</feature>
<reference evidence="2" key="1">
    <citation type="journal article" date="2020" name="Stud. Mycol.">
        <title>101 Dothideomycetes genomes: a test case for predicting lifestyles and emergence of pathogens.</title>
        <authorList>
            <person name="Haridas S."/>
            <person name="Albert R."/>
            <person name="Binder M."/>
            <person name="Bloem J."/>
            <person name="Labutti K."/>
            <person name="Salamov A."/>
            <person name="Andreopoulos B."/>
            <person name="Baker S."/>
            <person name="Barry K."/>
            <person name="Bills G."/>
            <person name="Bluhm B."/>
            <person name="Cannon C."/>
            <person name="Castanera R."/>
            <person name="Culley D."/>
            <person name="Daum C."/>
            <person name="Ezra D."/>
            <person name="Gonzalez J."/>
            <person name="Henrissat B."/>
            <person name="Kuo A."/>
            <person name="Liang C."/>
            <person name="Lipzen A."/>
            <person name="Lutzoni F."/>
            <person name="Magnuson J."/>
            <person name="Mondo S."/>
            <person name="Nolan M."/>
            <person name="Ohm R."/>
            <person name="Pangilinan J."/>
            <person name="Park H.-J."/>
            <person name="Ramirez L."/>
            <person name="Alfaro M."/>
            <person name="Sun H."/>
            <person name="Tritt A."/>
            <person name="Yoshinaga Y."/>
            <person name="Zwiers L.-H."/>
            <person name="Turgeon B."/>
            <person name="Goodwin S."/>
            <person name="Spatafora J."/>
            <person name="Crous P."/>
            <person name="Grigoriev I."/>
        </authorList>
    </citation>
    <scope>NUCLEOTIDE SEQUENCE</scope>
    <source>
        <strain evidence="2">CBS 122367</strain>
    </source>
</reference>
<dbReference type="Proteomes" id="UP000799291">
    <property type="component" value="Unassembled WGS sequence"/>
</dbReference>
<evidence type="ECO:0000256" key="1">
    <source>
        <dbReference type="SAM" id="SignalP"/>
    </source>
</evidence>
<sequence length="253" mass="29355">MVAIPGACRITLALWEIVVTTAQPYNVYKLTEENEVEKNQRLGRWEKARALLGPDALNGHYQSKQDPHPTELLAGIPLQLKTNTFWKMYHQEPLSEPPFVPDHYGAGYPIPQNLQPRLRRAILVLGHCDYSSFVMKKFLAKLLALMDSDARTILDLTDEQFGLELNDRISFCHEYMHKYVVKPEDRSPARYTTNIANREEEIQEMVDYNEENGNGFWNAARQAVQDLVEDRQEDLEDKLKKRMEKLILPTTLR</sequence>
<keyword evidence="1" id="KW-0732">Signal</keyword>
<organism evidence="2 3">
    <name type="scientific">Lentithecium fluviatile CBS 122367</name>
    <dbReference type="NCBI Taxonomy" id="1168545"/>
    <lineage>
        <taxon>Eukaryota</taxon>
        <taxon>Fungi</taxon>
        <taxon>Dikarya</taxon>
        <taxon>Ascomycota</taxon>
        <taxon>Pezizomycotina</taxon>
        <taxon>Dothideomycetes</taxon>
        <taxon>Pleosporomycetidae</taxon>
        <taxon>Pleosporales</taxon>
        <taxon>Massarineae</taxon>
        <taxon>Lentitheciaceae</taxon>
        <taxon>Lentithecium</taxon>
    </lineage>
</organism>
<name>A0A6G1J227_9PLEO</name>
<accession>A0A6G1J227</accession>
<dbReference type="AlphaFoldDB" id="A0A6G1J227"/>
<protein>
    <submittedName>
        <fullName evidence="2">Uncharacterized protein</fullName>
    </submittedName>
</protein>
<feature type="chain" id="PRO_5026286970" evidence="1">
    <location>
        <begin position="23"/>
        <end position="253"/>
    </location>
</feature>
<gene>
    <name evidence="2" type="ORF">K458DRAFT_388752</name>
</gene>